<accession>A0A3G8Y444</accession>
<name>A0A3G8Y444_9FLAO</name>
<keyword evidence="1" id="KW-1133">Transmembrane helix</keyword>
<organism evidence="2 3">
    <name type="scientific">Epilithonimonas vandammei</name>
    <dbReference type="NCBI Taxonomy" id="2487072"/>
    <lineage>
        <taxon>Bacteria</taxon>
        <taxon>Pseudomonadati</taxon>
        <taxon>Bacteroidota</taxon>
        <taxon>Flavobacteriia</taxon>
        <taxon>Flavobacteriales</taxon>
        <taxon>Weeksellaceae</taxon>
        <taxon>Chryseobacterium group</taxon>
        <taxon>Epilithonimonas</taxon>
    </lineage>
</organism>
<dbReference type="OrthoDB" id="9942304at2"/>
<reference evidence="3" key="1">
    <citation type="submission" date="2018-11" db="EMBL/GenBank/DDBJ databases">
        <title>Proposal to divide the Flavobacteriaceae and reorganize its genera based on Amino Acid Identity values calculated from whole genome sequences.</title>
        <authorList>
            <person name="Nicholson A.C."/>
            <person name="Gulvik C.A."/>
            <person name="Whitney A.M."/>
            <person name="Humrighouse B.W."/>
            <person name="Bell M."/>
            <person name="Holmes B."/>
            <person name="Steigerwalt A.B."/>
            <person name="Villarma A."/>
            <person name="Sheth M."/>
            <person name="Batra D."/>
            <person name="Pryor J."/>
            <person name="Bernardet J.-F."/>
            <person name="Hugo C."/>
            <person name="Kampfer P."/>
            <person name="Newman J.D."/>
            <person name="McQuiston J.R."/>
        </authorList>
    </citation>
    <scope>NUCLEOTIDE SEQUENCE [LARGE SCALE GENOMIC DNA]</scope>
    <source>
        <strain evidence="3">F5649</strain>
    </source>
</reference>
<keyword evidence="1" id="KW-0812">Transmembrane</keyword>
<keyword evidence="1" id="KW-0472">Membrane</keyword>
<proteinExistence type="predicted"/>
<evidence type="ECO:0000313" key="2">
    <source>
        <dbReference type="EMBL" id="AZI40192.1"/>
    </source>
</evidence>
<dbReference type="EMBL" id="CP034161">
    <property type="protein sequence ID" value="AZI40192.1"/>
    <property type="molecule type" value="Genomic_DNA"/>
</dbReference>
<feature type="transmembrane region" description="Helical" evidence="1">
    <location>
        <begin position="6"/>
        <end position="25"/>
    </location>
</feature>
<gene>
    <name evidence="2" type="ORF">EIB74_09545</name>
</gene>
<dbReference type="AlphaFoldDB" id="A0A3G8Y444"/>
<evidence type="ECO:0000256" key="1">
    <source>
        <dbReference type="SAM" id="Phobius"/>
    </source>
</evidence>
<sequence length="92" mass="10652">MESLAYLIVWIWAISTVGISLYNLARAYFALTPVVIHFTCEEQFEWYDGLNRNRAIIIAFYSLLSLFIALTYGVSVGKWSTFLTVCKYSFFI</sequence>
<evidence type="ECO:0000313" key="3">
    <source>
        <dbReference type="Proteomes" id="UP000281810"/>
    </source>
</evidence>
<dbReference type="Proteomes" id="UP000281810">
    <property type="component" value="Chromosome"/>
</dbReference>
<feature type="transmembrane region" description="Helical" evidence="1">
    <location>
        <begin position="55"/>
        <end position="74"/>
    </location>
</feature>
<protein>
    <submittedName>
        <fullName evidence="2">Uncharacterized protein</fullName>
    </submittedName>
</protein>
<dbReference type="RefSeq" id="WP_124802473.1">
    <property type="nucleotide sequence ID" value="NZ_CP034161.1"/>
</dbReference>
<keyword evidence="3" id="KW-1185">Reference proteome</keyword>